<reference evidence="1 2" key="1">
    <citation type="submission" date="2020-02" db="EMBL/GenBank/DDBJ databases">
        <authorList>
            <person name="Ma Q."/>
            <person name="Huang Y."/>
            <person name="Song X."/>
            <person name="Pei D."/>
        </authorList>
    </citation>
    <scope>NUCLEOTIDE SEQUENCE [LARGE SCALE GENOMIC DNA]</scope>
    <source>
        <strain evidence="1">Sxm20200214</strain>
        <tissue evidence="1">Leaf</tissue>
    </source>
</reference>
<gene>
    <name evidence="1" type="ORF">Bca52824_016618</name>
</gene>
<organism evidence="1 2">
    <name type="scientific">Brassica carinata</name>
    <name type="common">Ethiopian mustard</name>
    <name type="synonym">Abyssinian cabbage</name>
    <dbReference type="NCBI Taxonomy" id="52824"/>
    <lineage>
        <taxon>Eukaryota</taxon>
        <taxon>Viridiplantae</taxon>
        <taxon>Streptophyta</taxon>
        <taxon>Embryophyta</taxon>
        <taxon>Tracheophyta</taxon>
        <taxon>Spermatophyta</taxon>
        <taxon>Magnoliopsida</taxon>
        <taxon>eudicotyledons</taxon>
        <taxon>Gunneridae</taxon>
        <taxon>Pentapetalae</taxon>
        <taxon>rosids</taxon>
        <taxon>malvids</taxon>
        <taxon>Brassicales</taxon>
        <taxon>Brassicaceae</taxon>
        <taxon>Brassiceae</taxon>
        <taxon>Brassica</taxon>
    </lineage>
</organism>
<dbReference type="AlphaFoldDB" id="A0A8X7W6S0"/>
<evidence type="ECO:0000313" key="2">
    <source>
        <dbReference type="Proteomes" id="UP000886595"/>
    </source>
</evidence>
<dbReference type="Proteomes" id="UP000886595">
    <property type="component" value="Unassembled WGS sequence"/>
</dbReference>
<accession>A0A8X7W6S0</accession>
<keyword evidence="2" id="KW-1185">Reference proteome</keyword>
<dbReference type="EMBL" id="JAAMPC010000003">
    <property type="protein sequence ID" value="KAG2323405.1"/>
    <property type="molecule type" value="Genomic_DNA"/>
</dbReference>
<comment type="caution">
    <text evidence="1">The sequence shown here is derived from an EMBL/GenBank/DDBJ whole genome shotgun (WGS) entry which is preliminary data.</text>
</comment>
<name>A0A8X7W6S0_BRACI</name>
<sequence length="220" mass="25279">MGRFKTILSGPDRAIELVKLSWSDSDKPVRLVIRTQLVYVRMYVMAGTDAEPNIEGGYGFWKERKYREKKEIKSEREGSIGRSWPEGLSEAVWAAADLSVPPAIGTDWHDVPTVEMKIGWIWWLWPRRMVARFLGFDGGLFRSEHRLDRTEDSKARVVLDREDRVWAVGVHRRSLRPRVWNRVDSMSDGSRVLMGLVQRSLDSYLLYGWTASVVGSGPNV</sequence>
<evidence type="ECO:0000313" key="1">
    <source>
        <dbReference type="EMBL" id="KAG2323405.1"/>
    </source>
</evidence>
<proteinExistence type="predicted"/>
<protein>
    <submittedName>
        <fullName evidence="1">Uncharacterized protein</fullName>
    </submittedName>
</protein>